<feature type="signal peptide" evidence="1">
    <location>
        <begin position="1"/>
        <end position="25"/>
    </location>
</feature>
<proteinExistence type="predicted"/>
<protein>
    <submittedName>
        <fullName evidence="3">Uncharacterized protein</fullName>
    </submittedName>
</protein>
<dbReference type="AlphaFoldDB" id="A0A5B0RT20"/>
<reference evidence="4 5" key="1">
    <citation type="submission" date="2019-05" db="EMBL/GenBank/DDBJ databases">
        <title>Emergence of the Ug99 lineage of the wheat stem rust pathogen through somatic hybridization.</title>
        <authorList>
            <person name="Li F."/>
            <person name="Upadhyaya N.M."/>
            <person name="Sperschneider J."/>
            <person name="Matny O."/>
            <person name="Nguyen-Phuc H."/>
            <person name="Mago R."/>
            <person name="Raley C."/>
            <person name="Miller M.E."/>
            <person name="Silverstein K.A.T."/>
            <person name="Henningsen E."/>
            <person name="Hirsch C.D."/>
            <person name="Visser B."/>
            <person name="Pretorius Z.A."/>
            <person name="Steffenson B.J."/>
            <person name="Schwessinger B."/>
            <person name="Dodds P.N."/>
            <person name="Figueroa M."/>
        </authorList>
    </citation>
    <scope>NUCLEOTIDE SEQUENCE [LARGE SCALE GENOMIC DNA]</scope>
    <source>
        <strain evidence="2">21-0</strain>
        <strain evidence="3 5">Ug99</strain>
    </source>
</reference>
<name>A0A5B0RT20_PUCGR</name>
<evidence type="ECO:0000313" key="4">
    <source>
        <dbReference type="Proteomes" id="UP000324748"/>
    </source>
</evidence>
<evidence type="ECO:0000256" key="1">
    <source>
        <dbReference type="SAM" id="SignalP"/>
    </source>
</evidence>
<evidence type="ECO:0000313" key="3">
    <source>
        <dbReference type="EMBL" id="KAA1128482.1"/>
    </source>
</evidence>
<feature type="chain" id="PRO_5036366669" evidence="1">
    <location>
        <begin position="26"/>
        <end position="57"/>
    </location>
</feature>
<dbReference type="EMBL" id="VSWC01000197">
    <property type="protein sequence ID" value="KAA1064459.1"/>
    <property type="molecule type" value="Genomic_DNA"/>
</dbReference>
<sequence>MIAFPRLQNILVVIALVITVHPGSARDVSSVQNHETRQVWKAPAIQMRVFILQDQDS</sequence>
<organism evidence="3 5">
    <name type="scientific">Puccinia graminis f. sp. tritici</name>
    <dbReference type="NCBI Taxonomy" id="56615"/>
    <lineage>
        <taxon>Eukaryota</taxon>
        <taxon>Fungi</taxon>
        <taxon>Dikarya</taxon>
        <taxon>Basidiomycota</taxon>
        <taxon>Pucciniomycotina</taxon>
        <taxon>Pucciniomycetes</taxon>
        <taxon>Pucciniales</taxon>
        <taxon>Pucciniaceae</taxon>
        <taxon>Puccinia</taxon>
    </lineage>
</organism>
<evidence type="ECO:0000313" key="5">
    <source>
        <dbReference type="Proteomes" id="UP000325313"/>
    </source>
</evidence>
<dbReference type="EMBL" id="VDEP01000141">
    <property type="protein sequence ID" value="KAA1128482.1"/>
    <property type="molecule type" value="Genomic_DNA"/>
</dbReference>
<dbReference type="Proteomes" id="UP000324748">
    <property type="component" value="Unassembled WGS sequence"/>
</dbReference>
<keyword evidence="4" id="KW-1185">Reference proteome</keyword>
<accession>A0A5B0RT20</accession>
<gene>
    <name evidence="2" type="ORF">PGT21_003690</name>
    <name evidence="3" type="ORF">PGTUg99_014429</name>
</gene>
<dbReference type="Proteomes" id="UP000325313">
    <property type="component" value="Unassembled WGS sequence"/>
</dbReference>
<keyword evidence="1" id="KW-0732">Signal</keyword>
<evidence type="ECO:0000313" key="2">
    <source>
        <dbReference type="EMBL" id="KAA1064459.1"/>
    </source>
</evidence>
<comment type="caution">
    <text evidence="3">The sequence shown here is derived from an EMBL/GenBank/DDBJ whole genome shotgun (WGS) entry which is preliminary data.</text>
</comment>